<keyword evidence="4 7" id="KW-0812">Transmembrane</keyword>
<evidence type="ECO:0000256" key="2">
    <source>
        <dbReference type="ARBA" id="ARBA00022448"/>
    </source>
</evidence>
<dbReference type="GO" id="GO:0005886">
    <property type="term" value="C:plasma membrane"/>
    <property type="evidence" value="ECO:0007669"/>
    <property type="project" value="UniProtKB-SubCell"/>
</dbReference>
<feature type="transmembrane region" description="Helical" evidence="7">
    <location>
        <begin position="184"/>
        <end position="205"/>
    </location>
</feature>
<keyword evidence="10" id="KW-1185">Reference proteome</keyword>
<dbReference type="RefSeq" id="WP_188990084.1">
    <property type="nucleotide sequence ID" value="NZ_BMHP01000001.1"/>
</dbReference>
<feature type="domain" description="ABC transmembrane type-1" evidence="8">
    <location>
        <begin position="74"/>
        <end position="263"/>
    </location>
</feature>
<feature type="transmembrane region" description="Helical" evidence="7">
    <location>
        <begin position="143"/>
        <end position="163"/>
    </location>
</feature>
<evidence type="ECO:0000256" key="3">
    <source>
        <dbReference type="ARBA" id="ARBA00022475"/>
    </source>
</evidence>
<evidence type="ECO:0000313" key="10">
    <source>
        <dbReference type="Proteomes" id="UP000612456"/>
    </source>
</evidence>
<reference evidence="9" key="1">
    <citation type="journal article" date="2014" name="Int. J. Syst. Evol. Microbiol.">
        <title>Complete genome sequence of Corynebacterium casei LMG S-19264T (=DSM 44701T), isolated from a smear-ripened cheese.</title>
        <authorList>
            <consortium name="US DOE Joint Genome Institute (JGI-PGF)"/>
            <person name="Walter F."/>
            <person name="Albersmeier A."/>
            <person name="Kalinowski J."/>
            <person name="Ruckert C."/>
        </authorList>
    </citation>
    <scope>NUCLEOTIDE SEQUENCE</scope>
    <source>
        <strain evidence="9">CGMCC 1.15178</strain>
    </source>
</reference>
<keyword evidence="2 7" id="KW-0813">Transport</keyword>
<name>A0A916YQA7_9BACL</name>
<sequence>MRTEVRNRTAKLLITLILLAAGILMILPFLWMLSTSFKRPLEVFHYPIQWIPPSFQFENYKKVWLGSDPFWLYYWNSIKVTVTSVAGTVLISSAAAYGFSRISFRGRDAVFFLYLATLMIPDQVTLIPRFIVFNYMGIYNTHWALILPGLFMVFGTFLLRQFYITLPKDFSEAAFMEGAGHVRIWLQIIMPLAKPALVSLIILSFTQHWNDYLNPLVFLSDKKLYTVPVGLTNFIDDMGTEYSLMMAASVSSILPVIILFLFGQKWFIQGVASSGVKG</sequence>
<dbReference type="InterPro" id="IPR000515">
    <property type="entry name" value="MetI-like"/>
</dbReference>
<evidence type="ECO:0000256" key="1">
    <source>
        <dbReference type="ARBA" id="ARBA00004651"/>
    </source>
</evidence>
<keyword evidence="3" id="KW-1003">Cell membrane</keyword>
<organism evidence="9 10">
    <name type="scientific">Paenibacillus nasutitermitis</name>
    <dbReference type="NCBI Taxonomy" id="1652958"/>
    <lineage>
        <taxon>Bacteria</taxon>
        <taxon>Bacillati</taxon>
        <taxon>Bacillota</taxon>
        <taxon>Bacilli</taxon>
        <taxon>Bacillales</taxon>
        <taxon>Paenibacillaceae</taxon>
        <taxon>Paenibacillus</taxon>
    </lineage>
</organism>
<feature type="transmembrane region" description="Helical" evidence="7">
    <location>
        <begin position="242"/>
        <end position="262"/>
    </location>
</feature>
<protein>
    <submittedName>
        <fullName evidence="9">Sugar ABC transporter permease</fullName>
    </submittedName>
</protein>
<proteinExistence type="inferred from homology"/>
<accession>A0A916YQA7</accession>
<reference evidence="9" key="2">
    <citation type="submission" date="2020-09" db="EMBL/GenBank/DDBJ databases">
        <authorList>
            <person name="Sun Q."/>
            <person name="Zhou Y."/>
        </authorList>
    </citation>
    <scope>NUCLEOTIDE SEQUENCE</scope>
    <source>
        <strain evidence="9">CGMCC 1.15178</strain>
    </source>
</reference>
<evidence type="ECO:0000256" key="7">
    <source>
        <dbReference type="RuleBase" id="RU363032"/>
    </source>
</evidence>
<dbReference type="Proteomes" id="UP000612456">
    <property type="component" value="Unassembled WGS sequence"/>
</dbReference>
<dbReference type="CDD" id="cd06261">
    <property type="entry name" value="TM_PBP2"/>
    <property type="match status" value="1"/>
</dbReference>
<keyword evidence="6 7" id="KW-0472">Membrane</keyword>
<evidence type="ECO:0000256" key="6">
    <source>
        <dbReference type="ARBA" id="ARBA00023136"/>
    </source>
</evidence>
<comment type="caution">
    <text evidence="9">The sequence shown here is derived from an EMBL/GenBank/DDBJ whole genome shotgun (WGS) entry which is preliminary data.</text>
</comment>
<feature type="transmembrane region" description="Helical" evidence="7">
    <location>
        <begin position="73"/>
        <end position="99"/>
    </location>
</feature>
<evidence type="ECO:0000256" key="5">
    <source>
        <dbReference type="ARBA" id="ARBA00022989"/>
    </source>
</evidence>
<evidence type="ECO:0000313" key="9">
    <source>
        <dbReference type="EMBL" id="GGD56112.1"/>
    </source>
</evidence>
<comment type="similarity">
    <text evidence="7">Belongs to the binding-protein-dependent transport system permease family.</text>
</comment>
<dbReference type="GO" id="GO:0055085">
    <property type="term" value="P:transmembrane transport"/>
    <property type="evidence" value="ECO:0007669"/>
    <property type="project" value="InterPro"/>
</dbReference>
<keyword evidence="5 7" id="KW-1133">Transmembrane helix</keyword>
<evidence type="ECO:0000256" key="4">
    <source>
        <dbReference type="ARBA" id="ARBA00022692"/>
    </source>
</evidence>
<comment type="subcellular location">
    <subcellularLocation>
        <location evidence="1 7">Cell membrane</location>
        <topology evidence="1 7">Multi-pass membrane protein</topology>
    </subcellularLocation>
</comment>
<feature type="transmembrane region" description="Helical" evidence="7">
    <location>
        <begin position="111"/>
        <end position="131"/>
    </location>
</feature>
<dbReference type="SUPFAM" id="SSF161098">
    <property type="entry name" value="MetI-like"/>
    <property type="match status" value="1"/>
</dbReference>
<feature type="transmembrane region" description="Helical" evidence="7">
    <location>
        <begin position="12"/>
        <end position="33"/>
    </location>
</feature>
<dbReference type="Pfam" id="PF00528">
    <property type="entry name" value="BPD_transp_1"/>
    <property type="match status" value="1"/>
</dbReference>
<dbReference type="PANTHER" id="PTHR43744:SF12">
    <property type="entry name" value="ABC TRANSPORTER PERMEASE PROTEIN MG189-RELATED"/>
    <property type="match status" value="1"/>
</dbReference>
<gene>
    <name evidence="9" type="ORF">GCM10010911_12280</name>
</gene>
<dbReference type="PANTHER" id="PTHR43744">
    <property type="entry name" value="ABC TRANSPORTER PERMEASE PROTEIN MG189-RELATED-RELATED"/>
    <property type="match status" value="1"/>
</dbReference>
<dbReference type="InterPro" id="IPR035906">
    <property type="entry name" value="MetI-like_sf"/>
</dbReference>
<dbReference type="EMBL" id="BMHP01000001">
    <property type="protein sequence ID" value="GGD56112.1"/>
    <property type="molecule type" value="Genomic_DNA"/>
</dbReference>
<dbReference type="AlphaFoldDB" id="A0A916YQA7"/>
<evidence type="ECO:0000259" key="8">
    <source>
        <dbReference type="PROSITE" id="PS50928"/>
    </source>
</evidence>
<dbReference type="Gene3D" id="1.10.3720.10">
    <property type="entry name" value="MetI-like"/>
    <property type="match status" value="1"/>
</dbReference>
<dbReference type="PROSITE" id="PS50928">
    <property type="entry name" value="ABC_TM1"/>
    <property type="match status" value="1"/>
</dbReference>